<reference evidence="1 3" key="2">
    <citation type="journal article" date="2013" name="Nature">
        <title>Insights into bilaterian evolution from three spiralian genomes.</title>
        <authorList>
            <person name="Simakov O."/>
            <person name="Marletaz F."/>
            <person name="Cho S.J."/>
            <person name="Edsinger-Gonzales E."/>
            <person name="Havlak P."/>
            <person name="Hellsten U."/>
            <person name="Kuo D.H."/>
            <person name="Larsson T."/>
            <person name="Lv J."/>
            <person name="Arendt D."/>
            <person name="Savage R."/>
            <person name="Osoegawa K."/>
            <person name="de Jong P."/>
            <person name="Grimwood J."/>
            <person name="Chapman J.A."/>
            <person name="Shapiro H."/>
            <person name="Aerts A."/>
            <person name="Otillar R.P."/>
            <person name="Terry A.Y."/>
            <person name="Boore J.L."/>
            <person name="Grigoriev I.V."/>
            <person name="Lindberg D.R."/>
            <person name="Seaver E.C."/>
            <person name="Weisblat D.A."/>
            <person name="Putnam N.H."/>
            <person name="Rokhsar D.S."/>
        </authorList>
    </citation>
    <scope>NUCLEOTIDE SEQUENCE</scope>
    <source>
        <strain evidence="1 3">I ESC-2004</strain>
    </source>
</reference>
<reference evidence="3" key="1">
    <citation type="submission" date="2012-12" db="EMBL/GenBank/DDBJ databases">
        <authorList>
            <person name="Hellsten U."/>
            <person name="Grimwood J."/>
            <person name="Chapman J.A."/>
            <person name="Shapiro H."/>
            <person name="Aerts A."/>
            <person name="Otillar R.P."/>
            <person name="Terry A.Y."/>
            <person name="Boore J.L."/>
            <person name="Simakov O."/>
            <person name="Marletaz F."/>
            <person name="Cho S.-J."/>
            <person name="Edsinger-Gonzales E."/>
            <person name="Havlak P."/>
            <person name="Kuo D.-H."/>
            <person name="Larsson T."/>
            <person name="Lv J."/>
            <person name="Arendt D."/>
            <person name="Savage R."/>
            <person name="Osoegawa K."/>
            <person name="de Jong P."/>
            <person name="Lindberg D.R."/>
            <person name="Seaver E.C."/>
            <person name="Weisblat D.A."/>
            <person name="Putnam N.H."/>
            <person name="Grigoriev I.V."/>
            <person name="Rokhsar D.S."/>
        </authorList>
    </citation>
    <scope>NUCLEOTIDE SEQUENCE</scope>
    <source>
        <strain evidence="3">I ESC-2004</strain>
    </source>
</reference>
<proteinExistence type="predicted"/>
<reference evidence="2" key="3">
    <citation type="submission" date="2015-06" db="UniProtKB">
        <authorList>
            <consortium name="EnsemblMetazoa"/>
        </authorList>
    </citation>
    <scope>IDENTIFICATION</scope>
</reference>
<dbReference type="EnsemblMetazoa" id="CapteT210651">
    <property type="protein sequence ID" value="CapteP210651"/>
    <property type="gene ID" value="CapteG210651"/>
</dbReference>
<dbReference type="EMBL" id="AMQN01017986">
    <property type="status" value="NOT_ANNOTATED_CDS"/>
    <property type="molecule type" value="Genomic_DNA"/>
</dbReference>
<dbReference type="AlphaFoldDB" id="R7VAM6"/>
<dbReference type="Proteomes" id="UP000014760">
    <property type="component" value="Unassembled WGS sequence"/>
</dbReference>
<sequence length="482" mass="51893">MEVETPPSSSSAEAHCPCQNGIPSKSSRDFNSKQNAPGCFMMSDVEEEKIRSMLRDAVTVLCRNSILFQQQLTVQGLLAVTVDSDSVVILQVNEVVEKSPDGSVSVINSAGDGSKPCECCCKCKTVDPPSPKAPTYVNAPKCNMVAPSAGPHILRQTTDTEQIAQSLVTLGEPVKGDMTTDRDKLRETLGIEVQMPDAKQDTGPFVAGVAGKTAKVVHIAPSGAATANSTREDFHQSQLASFASLAHDINLGTAAATCAEVGVAWYHPPGIQLAPIAEPTRSSSQERLMSQSAATTTVSVTATTPKSVPMLTDTQIIPEMQLSSADKKALRAEKARLYRLSMRNNPALKHKYEETKRKNRERMQRHRMLMTRPSRGSHQPGGGGLTQISYQVTAATAGTQVRPRTPSSSPDDSKVQLWHDIHNWQNQPLGLSGATPLVTHALQSHQMLIPASVVESSTVTPQQLPHVAFICLRGKNIKTPLN</sequence>
<name>R7VAM6_CAPTE</name>
<dbReference type="HOGENOM" id="CLU_566510_0_0_1"/>
<accession>R7VAM6</accession>
<gene>
    <name evidence="1" type="ORF">CAPTEDRAFT_210651</name>
</gene>
<evidence type="ECO:0000313" key="3">
    <source>
        <dbReference type="Proteomes" id="UP000014760"/>
    </source>
</evidence>
<dbReference type="EMBL" id="KB293742">
    <property type="protein sequence ID" value="ELU15587.1"/>
    <property type="molecule type" value="Genomic_DNA"/>
</dbReference>
<evidence type="ECO:0000313" key="1">
    <source>
        <dbReference type="EMBL" id="ELU15587.1"/>
    </source>
</evidence>
<keyword evidence="3" id="KW-1185">Reference proteome</keyword>
<protein>
    <submittedName>
        <fullName evidence="1 2">Uncharacterized protein</fullName>
    </submittedName>
</protein>
<dbReference type="STRING" id="283909.R7VAM6"/>
<evidence type="ECO:0000313" key="2">
    <source>
        <dbReference type="EnsemblMetazoa" id="CapteP210651"/>
    </source>
</evidence>
<organism evidence="1">
    <name type="scientific">Capitella teleta</name>
    <name type="common">Polychaete worm</name>
    <dbReference type="NCBI Taxonomy" id="283909"/>
    <lineage>
        <taxon>Eukaryota</taxon>
        <taxon>Metazoa</taxon>
        <taxon>Spiralia</taxon>
        <taxon>Lophotrochozoa</taxon>
        <taxon>Annelida</taxon>
        <taxon>Polychaeta</taxon>
        <taxon>Sedentaria</taxon>
        <taxon>Scolecida</taxon>
        <taxon>Capitellidae</taxon>
        <taxon>Capitella</taxon>
    </lineage>
</organism>